<dbReference type="EMBL" id="LIHL02000008">
    <property type="protein sequence ID" value="KAF5461737.1"/>
    <property type="molecule type" value="Genomic_DNA"/>
</dbReference>
<evidence type="ECO:0000256" key="2">
    <source>
        <dbReference type="SAM" id="Phobius"/>
    </source>
</evidence>
<evidence type="ECO:0000313" key="3">
    <source>
        <dbReference type="EMBL" id="KAF5461737.1"/>
    </source>
</evidence>
<feature type="region of interest" description="Disordered" evidence="1">
    <location>
        <begin position="107"/>
        <end position="133"/>
    </location>
</feature>
<dbReference type="PANTHER" id="PTHR37768:SF2">
    <property type="entry name" value="OS06G0694800 PROTEIN"/>
    <property type="match status" value="1"/>
</dbReference>
<evidence type="ECO:0000256" key="1">
    <source>
        <dbReference type="SAM" id="MobiDB-lite"/>
    </source>
</evidence>
<keyword evidence="2" id="KW-0812">Transmembrane</keyword>
<dbReference type="Gramene" id="Jr08_04720_p1">
    <property type="protein sequence ID" value="cds.Jr08_04720_p1"/>
    <property type="gene ID" value="Jr08_04720"/>
</dbReference>
<accession>A0A833X695</accession>
<evidence type="ECO:0000313" key="4">
    <source>
        <dbReference type="Proteomes" id="UP000619265"/>
    </source>
</evidence>
<comment type="caution">
    <text evidence="3">The sequence shown here is derived from an EMBL/GenBank/DDBJ whole genome shotgun (WGS) entry which is preliminary data.</text>
</comment>
<reference evidence="3" key="2">
    <citation type="submission" date="2020-03" db="EMBL/GenBank/DDBJ databases">
        <title>Walnut 2.0.</title>
        <authorList>
            <person name="Marrano A."/>
            <person name="Britton M."/>
            <person name="Zimin A.V."/>
            <person name="Zaini P.A."/>
            <person name="Workman R."/>
            <person name="Puiu D."/>
            <person name="Bianco L."/>
            <person name="Allen B.J."/>
            <person name="Troggio M."/>
            <person name="Leslie C.A."/>
            <person name="Timp W."/>
            <person name="Dendekar A."/>
            <person name="Salzberg S.L."/>
            <person name="Neale D.B."/>
        </authorList>
    </citation>
    <scope>NUCLEOTIDE SEQUENCE</scope>
    <source>
        <tissue evidence="3">Leaves</tissue>
    </source>
</reference>
<dbReference type="AlphaFoldDB" id="A0A833X695"/>
<feature type="transmembrane region" description="Helical" evidence="2">
    <location>
        <begin position="177"/>
        <end position="201"/>
    </location>
</feature>
<name>A0A833X695_JUGRE</name>
<gene>
    <name evidence="3" type="ORF">F2P56_017812</name>
</gene>
<organism evidence="3 4">
    <name type="scientific">Juglans regia</name>
    <name type="common">English walnut</name>
    <dbReference type="NCBI Taxonomy" id="51240"/>
    <lineage>
        <taxon>Eukaryota</taxon>
        <taxon>Viridiplantae</taxon>
        <taxon>Streptophyta</taxon>
        <taxon>Embryophyta</taxon>
        <taxon>Tracheophyta</taxon>
        <taxon>Spermatophyta</taxon>
        <taxon>Magnoliopsida</taxon>
        <taxon>eudicotyledons</taxon>
        <taxon>Gunneridae</taxon>
        <taxon>Pentapetalae</taxon>
        <taxon>rosids</taxon>
        <taxon>fabids</taxon>
        <taxon>Fagales</taxon>
        <taxon>Juglandaceae</taxon>
        <taxon>Juglans</taxon>
    </lineage>
</organism>
<proteinExistence type="predicted"/>
<dbReference type="Proteomes" id="UP000619265">
    <property type="component" value="Unassembled WGS sequence"/>
</dbReference>
<protein>
    <submittedName>
        <fullName evidence="3">Uncharacterized protein</fullName>
    </submittedName>
</protein>
<reference evidence="3" key="1">
    <citation type="submission" date="2015-10" db="EMBL/GenBank/DDBJ databases">
        <authorList>
            <person name="Martinez-Garcia P.J."/>
            <person name="Crepeau M.W."/>
            <person name="Puiu D."/>
            <person name="Gonzalez-Ibeas D."/>
            <person name="Whalen J."/>
            <person name="Stevens K."/>
            <person name="Paul R."/>
            <person name="Butterfield T."/>
            <person name="Britton M."/>
            <person name="Reagan R."/>
            <person name="Chakraborty S."/>
            <person name="Walawage S.L."/>
            <person name="Vasquez-Gross H.A."/>
            <person name="Cardeno C."/>
            <person name="Famula R."/>
            <person name="Pratt K."/>
            <person name="Kuruganti S."/>
            <person name="Aradhya M.K."/>
            <person name="Leslie C.A."/>
            <person name="Dandekar A.M."/>
            <person name="Salzberg S.L."/>
            <person name="Wegrzyn J.L."/>
            <person name="Langley C.H."/>
            <person name="Neale D.B."/>
        </authorList>
    </citation>
    <scope>NUCLEOTIDE SEQUENCE</scope>
    <source>
        <tissue evidence="3">Leaves</tissue>
    </source>
</reference>
<sequence>YQKTTTENWSWSTSTAILLIDTGLFPTANMSMASSQQSFLTNALSSPPTHKPRTKILYPVKTISCRYPPHDHNDSRGKSVNQLGKLAIVTLAAGVLTLGSVHDASAAKSGGRVGGQAFRPSAPRSAPRINNNSRTNIYVNPPVAPPLVGGYGYGYGVPFYGGWGWSPFSFFAPGPSVAVGVGGGFDIFALFLFLGAITAVASRFTRRRDEDDEY</sequence>
<feature type="non-terminal residue" evidence="3">
    <location>
        <position position="214"/>
    </location>
</feature>
<keyword evidence="2" id="KW-1133">Transmembrane helix</keyword>
<keyword evidence="2" id="KW-0472">Membrane</keyword>
<dbReference type="PANTHER" id="PTHR37768">
    <property type="entry name" value="OS06G0694800 PROTEIN"/>
    <property type="match status" value="1"/>
</dbReference>